<feature type="transmembrane region" description="Helical" evidence="6">
    <location>
        <begin position="365"/>
        <end position="387"/>
    </location>
</feature>
<keyword evidence="5" id="KW-0902">Two-component regulatory system</keyword>
<dbReference type="Gene3D" id="1.20.5.1930">
    <property type="match status" value="1"/>
</dbReference>
<dbReference type="Pfam" id="PF02518">
    <property type="entry name" value="HATPase_c"/>
    <property type="match status" value="1"/>
</dbReference>
<dbReference type="AlphaFoldDB" id="A0AB38YHY4"/>
<dbReference type="RefSeq" id="WP_304996201.1">
    <property type="nucleotide sequence ID" value="NZ_CP101717.1"/>
</dbReference>
<name>A0AB38YHY4_9GAMM</name>
<dbReference type="EMBL" id="CP101717">
    <property type="protein sequence ID" value="WLD58913.1"/>
    <property type="molecule type" value="Genomic_DNA"/>
</dbReference>
<feature type="transmembrane region" description="Helical" evidence="6">
    <location>
        <begin position="268"/>
        <end position="289"/>
    </location>
</feature>
<dbReference type="PANTHER" id="PTHR24421:SF10">
    <property type="entry name" value="NITRATE_NITRITE SENSOR PROTEIN NARQ"/>
    <property type="match status" value="1"/>
</dbReference>
<evidence type="ECO:0000256" key="6">
    <source>
        <dbReference type="SAM" id="Phobius"/>
    </source>
</evidence>
<dbReference type="PANTHER" id="PTHR24421">
    <property type="entry name" value="NITRATE/NITRITE SENSOR PROTEIN NARX-RELATED"/>
    <property type="match status" value="1"/>
</dbReference>
<dbReference type="SUPFAM" id="SSF55874">
    <property type="entry name" value="ATPase domain of HSP90 chaperone/DNA topoisomerase II/histidine kinase"/>
    <property type="match status" value="1"/>
</dbReference>
<comment type="catalytic activity">
    <reaction evidence="1">
        <text>ATP + protein L-histidine = ADP + protein N-phospho-L-histidine.</text>
        <dbReference type="EC" id="2.7.13.3"/>
    </reaction>
</comment>
<evidence type="ECO:0000259" key="7">
    <source>
        <dbReference type="Pfam" id="PF02518"/>
    </source>
</evidence>
<dbReference type="InterPro" id="IPR003594">
    <property type="entry name" value="HATPase_dom"/>
</dbReference>
<feature type="transmembrane region" description="Helical" evidence="6">
    <location>
        <begin position="332"/>
        <end position="353"/>
    </location>
</feature>
<dbReference type="InterPro" id="IPR036890">
    <property type="entry name" value="HATPase_C_sf"/>
</dbReference>
<dbReference type="InterPro" id="IPR050482">
    <property type="entry name" value="Sensor_HK_TwoCompSys"/>
</dbReference>
<gene>
    <name evidence="8" type="ORF">NFC81_03765</name>
</gene>
<dbReference type="GO" id="GO:0004673">
    <property type="term" value="F:protein histidine kinase activity"/>
    <property type="evidence" value="ECO:0007669"/>
    <property type="project" value="UniProtKB-EC"/>
</dbReference>
<keyword evidence="6" id="KW-0472">Membrane</keyword>
<feature type="transmembrane region" description="Helical" evidence="6">
    <location>
        <begin position="209"/>
        <end position="231"/>
    </location>
</feature>
<accession>A0AB38YHY4</accession>
<evidence type="ECO:0000256" key="2">
    <source>
        <dbReference type="ARBA" id="ARBA00012438"/>
    </source>
</evidence>
<keyword evidence="6" id="KW-1133">Transmembrane helix</keyword>
<dbReference type="Gene3D" id="3.30.565.10">
    <property type="entry name" value="Histidine kinase-like ATPase, C-terminal domain"/>
    <property type="match status" value="1"/>
</dbReference>
<feature type="transmembrane region" description="Helical" evidence="6">
    <location>
        <begin position="393"/>
        <end position="410"/>
    </location>
</feature>
<dbReference type="GO" id="GO:0000160">
    <property type="term" value="P:phosphorelay signal transduction system"/>
    <property type="evidence" value="ECO:0007669"/>
    <property type="project" value="UniProtKB-KW"/>
</dbReference>
<feature type="transmembrane region" description="Helical" evidence="6">
    <location>
        <begin position="150"/>
        <end position="170"/>
    </location>
</feature>
<keyword evidence="6" id="KW-0812">Transmembrane</keyword>
<sequence>MREISRVLFAPLPIMLAGFIMALVGILCALVFVIQKPWIGITFQFTDTHHALAVKAIENPALKSKLMVGDVVVGLSLDGIDRVHSLTGFRPGVEPPSFSSYAGHNAYVQAEGEVSAYLLGSLVNLHLLDGSMVPAILSDSRPVTSLPVDFWLFNSFGLLAFIIGLGVFAVRPKELAARWLGLSGSGFFIATLFNSVYLSRELAWPADQLLLLSRMNNIGLGVMLISLLALMTSFPRRLSVVSNPLMIIVVAVLYQVNEWMQWYEWPLHAYYMPIFILYILGVVVAIYQWRLSLRNPIDRAALKWMLLTIFIIMGMGLAIYFVPIAIIGRAIFPQWAMVGIASLLYIGFAFGIVRYRLFDVQRWWLNIWGWFLGGLSIVLLDVLFISFLNLQPVMALGIAAILVGWVYFPARQWILQRLSYQHGAEQYQLFEQVERMAQAISTRDTNAQWQAILVEQFAPAGVKVSSNGSDLVQMNQHGAVLSVPLLQGDGILELTYPSQGRRLFSSEDRVYVQNLLQVSRRIVRVHEGEFQAVRLERQRIVRDMHDDVGGHLLTLLRQAPSEHYEQLVRTAFGSLREAMQAMDEESSRVLLDCLDDWKEQLESRARMSGVSLVWQQAVSADDKLLSVRQAINISRILNESVTNALQHANPTTITVTIESSEDFLSLKVINNGITTGHDKREPTRGRGLNNMLTRAKELEGELKFSIQGDKASIAAIFPILR</sequence>
<evidence type="ECO:0000256" key="4">
    <source>
        <dbReference type="ARBA" id="ARBA00022777"/>
    </source>
</evidence>
<dbReference type="CDD" id="cd16917">
    <property type="entry name" value="HATPase_UhpB-NarQ-NarX-like"/>
    <property type="match status" value="1"/>
</dbReference>
<feature type="domain" description="Histidine kinase/HSP90-like ATPase" evidence="7">
    <location>
        <begin position="632"/>
        <end position="705"/>
    </location>
</feature>
<protein>
    <recommendedName>
        <fullName evidence="2">histidine kinase</fullName>
        <ecNumber evidence="2">2.7.13.3</ecNumber>
    </recommendedName>
</protein>
<dbReference type="EC" id="2.7.13.3" evidence="2"/>
<organism evidence="8">
    <name type="scientific">Salinispirillum sp. LH 10-3-1</name>
    <dbReference type="NCBI Taxonomy" id="2952525"/>
    <lineage>
        <taxon>Bacteria</taxon>
        <taxon>Pseudomonadati</taxon>
        <taxon>Pseudomonadota</taxon>
        <taxon>Gammaproteobacteria</taxon>
        <taxon>Oceanospirillales</taxon>
        <taxon>Saccharospirillaceae</taxon>
        <taxon>Salinispirillum</taxon>
    </lineage>
</organism>
<feature type="transmembrane region" description="Helical" evidence="6">
    <location>
        <begin position="177"/>
        <end position="197"/>
    </location>
</feature>
<feature type="transmembrane region" description="Helical" evidence="6">
    <location>
        <begin position="12"/>
        <end position="34"/>
    </location>
</feature>
<evidence type="ECO:0000256" key="1">
    <source>
        <dbReference type="ARBA" id="ARBA00000085"/>
    </source>
</evidence>
<evidence type="ECO:0000313" key="8">
    <source>
        <dbReference type="EMBL" id="WLD58913.1"/>
    </source>
</evidence>
<feature type="transmembrane region" description="Helical" evidence="6">
    <location>
        <begin position="301"/>
        <end position="326"/>
    </location>
</feature>
<keyword evidence="4 8" id="KW-0418">Kinase</keyword>
<feature type="transmembrane region" description="Helical" evidence="6">
    <location>
        <begin position="238"/>
        <end position="256"/>
    </location>
</feature>
<proteinExistence type="predicted"/>
<evidence type="ECO:0000256" key="5">
    <source>
        <dbReference type="ARBA" id="ARBA00023012"/>
    </source>
</evidence>
<evidence type="ECO:0000256" key="3">
    <source>
        <dbReference type="ARBA" id="ARBA00022679"/>
    </source>
</evidence>
<keyword evidence="3" id="KW-0808">Transferase</keyword>
<reference evidence="8" key="1">
    <citation type="submission" date="2022-07" db="EMBL/GenBank/DDBJ databases">
        <title>Complete genome sequence of Salinispirillum sp. LH10-3-1 capable of multiple carbohydrate inversion isolated from a soda lake.</title>
        <authorList>
            <person name="Liu J."/>
            <person name="Zhai Y."/>
            <person name="Zhang H."/>
            <person name="Yang H."/>
            <person name="Qu J."/>
            <person name="Li J."/>
        </authorList>
    </citation>
    <scope>NUCLEOTIDE SEQUENCE</scope>
    <source>
        <strain evidence="8">LH 10-3-1</strain>
    </source>
</reference>